<reference evidence="1 2" key="1">
    <citation type="journal article" date="2016" name="Sci. Rep.">
        <title>Penicillium arizonense, a new, genome sequenced fungal species, reveals a high chemical diversity in secreted metabolites.</title>
        <authorList>
            <person name="Grijseels S."/>
            <person name="Nielsen J.C."/>
            <person name="Randelovic M."/>
            <person name="Nielsen J."/>
            <person name="Nielsen K.F."/>
            <person name="Workman M."/>
            <person name="Frisvad J.C."/>
        </authorList>
    </citation>
    <scope>NUCLEOTIDE SEQUENCE [LARGE SCALE GENOMIC DNA]</scope>
    <source>
        <strain evidence="1 2">CBS 141311</strain>
    </source>
</reference>
<gene>
    <name evidence="1" type="ORF">PENARI_c203G06917</name>
</gene>
<dbReference type="EMBL" id="LXJU01000203">
    <property type="protein sequence ID" value="OGE46535.1"/>
    <property type="molecule type" value="Genomic_DNA"/>
</dbReference>
<keyword evidence="2" id="KW-1185">Reference proteome</keyword>
<accession>A0A1F5L027</accession>
<feature type="non-terminal residue" evidence="1">
    <location>
        <position position="29"/>
    </location>
</feature>
<evidence type="ECO:0000313" key="1">
    <source>
        <dbReference type="EMBL" id="OGE46535.1"/>
    </source>
</evidence>
<name>A0A1F5L027_PENAI</name>
<dbReference type="Proteomes" id="UP000177622">
    <property type="component" value="Unassembled WGS sequence"/>
</dbReference>
<sequence length="29" mass="3209">MGMIFSNDPMAEVFLGTQSSQEAELPLHQ</sequence>
<proteinExistence type="predicted"/>
<evidence type="ECO:0000313" key="2">
    <source>
        <dbReference type="Proteomes" id="UP000177622"/>
    </source>
</evidence>
<protein>
    <submittedName>
        <fullName evidence="1">Uncharacterized protein</fullName>
    </submittedName>
</protein>
<dbReference type="AlphaFoldDB" id="A0A1F5L027"/>
<comment type="caution">
    <text evidence="1">The sequence shown here is derived from an EMBL/GenBank/DDBJ whole genome shotgun (WGS) entry which is preliminary data.</text>
</comment>
<organism evidence="1 2">
    <name type="scientific">Penicillium arizonense</name>
    <dbReference type="NCBI Taxonomy" id="1835702"/>
    <lineage>
        <taxon>Eukaryota</taxon>
        <taxon>Fungi</taxon>
        <taxon>Dikarya</taxon>
        <taxon>Ascomycota</taxon>
        <taxon>Pezizomycotina</taxon>
        <taxon>Eurotiomycetes</taxon>
        <taxon>Eurotiomycetidae</taxon>
        <taxon>Eurotiales</taxon>
        <taxon>Aspergillaceae</taxon>
        <taxon>Penicillium</taxon>
    </lineage>
</organism>